<dbReference type="OrthoDB" id="291542at2"/>
<dbReference type="Pfam" id="PF09720">
    <property type="entry name" value="Unstab_antitox"/>
    <property type="match status" value="1"/>
</dbReference>
<reference evidence="2 3" key="1">
    <citation type="journal article" date="2013" name="Genome Announc.">
        <title>Draft Genome Sequence of the Methanotrophic Gammaproteobacterium Methyloglobulus morosus DSM 22980 Strain KoM1.</title>
        <authorList>
            <person name="Poehlein A."/>
            <person name="Deutzmann J.S."/>
            <person name="Daniel R."/>
            <person name="Simeonova D.D."/>
        </authorList>
    </citation>
    <scope>NUCLEOTIDE SEQUENCE [LARGE SCALE GENOMIC DNA]</scope>
    <source>
        <strain evidence="2 3">KoM1</strain>
    </source>
</reference>
<dbReference type="RefSeq" id="WP_023495280.1">
    <property type="nucleotide sequence ID" value="NZ_AYLO01000089.1"/>
</dbReference>
<dbReference type="EMBL" id="AYLO01000089">
    <property type="protein sequence ID" value="ESS71671.1"/>
    <property type="molecule type" value="Genomic_DNA"/>
</dbReference>
<dbReference type="InterPro" id="IPR013406">
    <property type="entry name" value="CHP02574_addiction_mod"/>
</dbReference>
<evidence type="ECO:0000256" key="1">
    <source>
        <dbReference type="SAM" id="MobiDB-lite"/>
    </source>
</evidence>
<accession>V5DWF2</accession>
<keyword evidence="3" id="KW-1185">Reference proteome</keyword>
<evidence type="ECO:0000313" key="2">
    <source>
        <dbReference type="EMBL" id="ESS71671.1"/>
    </source>
</evidence>
<dbReference type="Proteomes" id="UP000017842">
    <property type="component" value="Unassembled WGS sequence"/>
</dbReference>
<dbReference type="AlphaFoldDB" id="V5DWF2"/>
<name>V5DWF2_9GAMM</name>
<organism evidence="2 3">
    <name type="scientific">Methyloglobulus morosus KoM1</name>
    <dbReference type="NCBI Taxonomy" id="1116472"/>
    <lineage>
        <taxon>Bacteria</taxon>
        <taxon>Pseudomonadati</taxon>
        <taxon>Pseudomonadota</taxon>
        <taxon>Gammaproteobacteria</taxon>
        <taxon>Methylococcales</taxon>
        <taxon>Methylococcaceae</taxon>
        <taxon>Methyloglobulus</taxon>
    </lineage>
</organism>
<proteinExistence type="predicted"/>
<feature type="region of interest" description="Disordered" evidence="1">
    <location>
        <begin position="49"/>
        <end position="70"/>
    </location>
</feature>
<dbReference type="eggNOG" id="ENOG5031S1I">
    <property type="taxonomic scope" value="Bacteria"/>
</dbReference>
<sequence>MNAVAISNMSLEEKIATMEQIWDVICQHQNVKSPDWHGEVLLKREESRLAGHDQPMDWQNAKKAIRQRKQ</sequence>
<gene>
    <name evidence="2" type="ORF">MGMO_93c00290</name>
</gene>
<protein>
    <submittedName>
        <fullName evidence="2">Putative addiction module component</fullName>
    </submittedName>
</protein>
<comment type="caution">
    <text evidence="2">The sequence shown here is derived from an EMBL/GenBank/DDBJ whole genome shotgun (WGS) entry which is preliminary data.</text>
</comment>
<evidence type="ECO:0000313" key="3">
    <source>
        <dbReference type="Proteomes" id="UP000017842"/>
    </source>
</evidence>